<gene>
    <name evidence="18" type="ORF">E2I00_010574</name>
</gene>
<dbReference type="AlphaFoldDB" id="A0A6A1QDM6"/>
<dbReference type="SUPFAM" id="SSF55550">
    <property type="entry name" value="SH2 domain"/>
    <property type="match status" value="2"/>
</dbReference>
<evidence type="ECO:0000259" key="16">
    <source>
        <dbReference type="PROSITE" id="PS50004"/>
    </source>
</evidence>
<evidence type="ECO:0000259" key="15">
    <source>
        <dbReference type="PROSITE" id="PS50002"/>
    </source>
</evidence>
<comment type="caution">
    <text evidence="18">The sequence shown here is derived from an EMBL/GenBank/DDBJ whole genome shotgun (WGS) entry which is preliminary data.</text>
</comment>
<organism evidence="18 19">
    <name type="scientific">Balaenoptera physalus</name>
    <name type="common">Fin whale</name>
    <name type="synonym">Balaena physalus</name>
    <dbReference type="NCBI Taxonomy" id="9770"/>
    <lineage>
        <taxon>Eukaryota</taxon>
        <taxon>Metazoa</taxon>
        <taxon>Chordata</taxon>
        <taxon>Craniata</taxon>
        <taxon>Vertebrata</taxon>
        <taxon>Euteleostomi</taxon>
        <taxon>Mammalia</taxon>
        <taxon>Eutheria</taxon>
        <taxon>Laurasiatheria</taxon>
        <taxon>Artiodactyla</taxon>
        <taxon>Whippomorpha</taxon>
        <taxon>Cetacea</taxon>
        <taxon>Mysticeti</taxon>
        <taxon>Balaenopteridae</taxon>
        <taxon>Balaenoptera</taxon>
    </lineage>
</organism>
<feature type="domain" description="SH2" evidence="14">
    <location>
        <begin position="516"/>
        <end position="619"/>
    </location>
</feature>
<evidence type="ECO:0000256" key="5">
    <source>
        <dbReference type="ARBA" id="ARBA00022801"/>
    </source>
</evidence>
<keyword evidence="10" id="KW-0807">Transducer</keyword>
<dbReference type="SMART" id="SM00239">
    <property type="entry name" value="C2"/>
    <property type="match status" value="1"/>
</dbReference>
<keyword evidence="3 12" id="KW-0728">SH3 domain</keyword>
<keyword evidence="5 13" id="KW-0378">Hydrolase</keyword>
<dbReference type="SMART" id="SM00148">
    <property type="entry name" value="PLCXc"/>
    <property type="match status" value="1"/>
</dbReference>
<dbReference type="GO" id="GO:0010634">
    <property type="term" value="P:positive regulation of epithelial cell migration"/>
    <property type="evidence" value="ECO:0007669"/>
    <property type="project" value="TreeGrafter"/>
</dbReference>
<dbReference type="SMART" id="SM00149">
    <property type="entry name" value="PLCYc"/>
    <property type="match status" value="1"/>
</dbReference>
<dbReference type="Gene3D" id="2.30.29.30">
    <property type="entry name" value="Pleckstrin-homology domain (PH domain)/Phosphotyrosine-binding domain (PTB)"/>
    <property type="match status" value="2"/>
</dbReference>
<dbReference type="EC" id="3.1.4.11" evidence="2 13"/>
<keyword evidence="9 13" id="KW-0443">Lipid metabolism</keyword>
<evidence type="ECO:0000256" key="11">
    <source>
        <dbReference type="PROSITE-ProRule" id="PRU00191"/>
    </source>
</evidence>
<dbReference type="Gene3D" id="3.30.505.10">
    <property type="entry name" value="SH2 domain"/>
    <property type="match status" value="2"/>
</dbReference>
<dbReference type="SUPFAM" id="SSF50044">
    <property type="entry name" value="SH3-domain"/>
    <property type="match status" value="1"/>
</dbReference>
<feature type="domain" description="C2" evidence="16">
    <location>
        <begin position="942"/>
        <end position="1073"/>
    </location>
</feature>
<dbReference type="InterPro" id="IPR000909">
    <property type="entry name" value="PLipase_C_PInositol-sp_X_dom"/>
</dbReference>
<dbReference type="CDD" id="cd10341">
    <property type="entry name" value="SH2_N-SH2_PLC_gamma_like"/>
    <property type="match status" value="1"/>
</dbReference>
<dbReference type="InterPro" id="IPR000008">
    <property type="entry name" value="C2_dom"/>
</dbReference>
<dbReference type="PROSITE" id="PS50004">
    <property type="entry name" value="C2"/>
    <property type="match status" value="1"/>
</dbReference>
<dbReference type="Proteomes" id="UP000437017">
    <property type="component" value="Unassembled WGS sequence"/>
</dbReference>
<dbReference type="SUPFAM" id="SSF50729">
    <property type="entry name" value="PH domain-like"/>
    <property type="match status" value="1"/>
</dbReference>
<dbReference type="SUPFAM" id="SSF51695">
    <property type="entry name" value="PLC-like phosphodiesterases"/>
    <property type="match status" value="2"/>
</dbReference>
<dbReference type="InterPro" id="IPR000980">
    <property type="entry name" value="SH2"/>
</dbReference>
<evidence type="ECO:0000313" key="19">
    <source>
        <dbReference type="Proteomes" id="UP000437017"/>
    </source>
</evidence>
<dbReference type="FunFam" id="2.30.30.40:FF:000119">
    <property type="entry name" value="1-phosphatidylinositol 4,5-bisphosphate phosphodiesterase gamma"/>
    <property type="match status" value="1"/>
</dbReference>
<dbReference type="PRINTS" id="PR00390">
    <property type="entry name" value="PHPHLIPASEC"/>
</dbReference>
<reference evidence="18 19" key="1">
    <citation type="journal article" date="2019" name="PLoS ONE">
        <title>Genomic analyses reveal an absence of contemporary introgressive admixture between fin whales and blue whales, despite known hybrids.</title>
        <authorList>
            <person name="Westbury M.V."/>
            <person name="Petersen B."/>
            <person name="Lorenzen E.D."/>
        </authorList>
    </citation>
    <scope>NUCLEOTIDE SEQUENCE [LARGE SCALE GENOMIC DNA]</scope>
    <source>
        <strain evidence="18">FinWhale-01</strain>
    </source>
</reference>
<dbReference type="InterPro" id="IPR017946">
    <property type="entry name" value="PLC-like_Pdiesterase_TIM-brl"/>
</dbReference>
<evidence type="ECO:0000256" key="13">
    <source>
        <dbReference type="RuleBase" id="RU361133"/>
    </source>
</evidence>
<accession>A0A6A1QDM6</accession>
<dbReference type="PROSITE" id="PS50001">
    <property type="entry name" value="SH2"/>
    <property type="match status" value="2"/>
</dbReference>
<dbReference type="Pfam" id="PF00017">
    <property type="entry name" value="SH2"/>
    <property type="match status" value="2"/>
</dbReference>
<feature type="domain" description="SH2" evidence="14">
    <location>
        <begin position="630"/>
        <end position="730"/>
    </location>
</feature>
<dbReference type="Pfam" id="PF23583">
    <property type="entry name" value="EF_HAND_2_PLCG"/>
    <property type="match status" value="1"/>
</dbReference>
<comment type="catalytic activity">
    <reaction evidence="13">
        <text>a 1,2-diacyl-sn-glycero-3-phospho-(1D-myo-inositol-4,5-bisphosphate) + H2O = 1D-myo-inositol 1,4,5-trisphosphate + a 1,2-diacyl-sn-glycerol + H(+)</text>
        <dbReference type="Rhea" id="RHEA:33179"/>
        <dbReference type="ChEBI" id="CHEBI:15377"/>
        <dbReference type="ChEBI" id="CHEBI:15378"/>
        <dbReference type="ChEBI" id="CHEBI:17815"/>
        <dbReference type="ChEBI" id="CHEBI:58456"/>
        <dbReference type="ChEBI" id="CHEBI:203600"/>
        <dbReference type="EC" id="3.1.4.11"/>
    </reaction>
</comment>
<dbReference type="InterPro" id="IPR001192">
    <property type="entry name" value="PI-PLC_fam"/>
</dbReference>
<dbReference type="CDD" id="cd13362">
    <property type="entry name" value="PH_PLC_gamma"/>
    <property type="match status" value="1"/>
</dbReference>
<dbReference type="InterPro" id="IPR001452">
    <property type="entry name" value="SH3_domain"/>
</dbReference>
<keyword evidence="8 11" id="KW-0727">SH2 domain</keyword>
<evidence type="ECO:0000256" key="10">
    <source>
        <dbReference type="ARBA" id="ARBA00023224"/>
    </source>
</evidence>
<evidence type="ECO:0000259" key="17">
    <source>
        <dbReference type="PROSITE" id="PS50008"/>
    </source>
</evidence>
<evidence type="ECO:0000256" key="8">
    <source>
        <dbReference type="ARBA" id="ARBA00022999"/>
    </source>
</evidence>
<dbReference type="SMART" id="SM00252">
    <property type="entry name" value="SH2"/>
    <property type="match status" value="2"/>
</dbReference>
<dbReference type="Pfam" id="PF00388">
    <property type="entry name" value="PI-PLC-X"/>
    <property type="match status" value="1"/>
</dbReference>
<evidence type="ECO:0000259" key="14">
    <source>
        <dbReference type="PROSITE" id="PS50001"/>
    </source>
</evidence>
<dbReference type="GO" id="GO:0004435">
    <property type="term" value="F:phosphatidylinositol-4,5-bisphosphate phospholipase C activity"/>
    <property type="evidence" value="ECO:0007669"/>
    <property type="project" value="UniProtKB-EC"/>
</dbReference>
<dbReference type="GO" id="GO:0048015">
    <property type="term" value="P:phosphatidylinositol-mediated signaling"/>
    <property type="evidence" value="ECO:0007669"/>
    <property type="project" value="TreeGrafter"/>
</dbReference>
<dbReference type="CDD" id="cd11969">
    <property type="entry name" value="SH3_PLCgamma2"/>
    <property type="match status" value="1"/>
</dbReference>
<dbReference type="Pfam" id="PF00018">
    <property type="entry name" value="SH3_1"/>
    <property type="match status" value="1"/>
</dbReference>
<dbReference type="FunFam" id="2.60.40.150:FF:000094">
    <property type="entry name" value="1-phosphatidylinositol 4,5-bisphosphate phosphodiesterase gamma"/>
    <property type="match status" value="1"/>
</dbReference>
<dbReference type="PROSITE" id="PS50007">
    <property type="entry name" value="PIPLC_X_DOMAIN"/>
    <property type="match status" value="1"/>
</dbReference>
<comment type="cofactor">
    <cofactor evidence="1">
        <name>Ca(2+)</name>
        <dbReference type="ChEBI" id="CHEBI:29108"/>
    </cofactor>
</comment>
<dbReference type="InterPro" id="IPR057061">
    <property type="entry name" value="PLCG_EF-hand_2"/>
</dbReference>
<evidence type="ECO:0000256" key="6">
    <source>
        <dbReference type="ARBA" id="ARBA00022837"/>
    </source>
</evidence>
<evidence type="ECO:0000256" key="2">
    <source>
        <dbReference type="ARBA" id="ARBA00012368"/>
    </source>
</evidence>
<dbReference type="Gene3D" id="3.20.20.190">
    <property type="entry name" value="Phosphatidylinositol (PI) phosphodiesterase"/>
    <property type="match status" value="2"/>
</dbReference>
<dbReference type="PRINTS" id="PR00401">
    <property type="entry name" value="SH2DOMAIN"/>
</dbReference>
<dbReference type="InterPro" id="IPR011993">
    <property type="entry name" value="PH-like_dom_sf"/>
</dbReference>
<protein>
    <recommendedName>
        <fullName evidence="2 13">Phosphoinositide phospholipase C</fullName>
        <ecNumber evidence="2 13">3.1.4.11</ecNumber>
    </recommendedName>
</protein>
<keyword evidence="6" id="KW-0106">Calcium</keyword>
<feature type="domain" description="SH3" evidence="15">
    <location>
        <begin position="700"/>
        <end position="760"/>
    </location>
</feature>
<keyword evidence="19" id="KW-1185">Reference proteome</keyword>
<dbReference type="InterPro" id="IPR036028">
    <property type="entry name" value="SH3-like_dom_sf"/>
</dbReference>
<dbReference type="Pfam" id="PF00387">
    <property type="entry name" value="PI-PLC-Y"/>
    <property type="match status" value="1"/>
</dbReference>
<dbReference type="PANTHER" id="PTHR10336">
    <property type="entry name" value="PHOSPHOINOSITIDE-SPECIFIC PHOSPHOLIPASE C FAMILY PROTEIN"/>
    <property type="match status" value="1"/>
</dbReference>
<dbReference type="InterPro" id="IPR036860">
    <property type="entry name" value="SH2_dom_sf"/>
</dbReference>
<evidence type="ECO:0000256" key="3">
    <source>
        <dbReference type="ARBA" id="ARBA00022443"/>
    </source>
</evidence>
<dbReference type="GO" id="GO:0046488">
    <property type="term" value="P:phosphatidylinositol metabolic process"/>
    <property type="evidence" value="ECO:0007669"/>
    <property type="project" value="TreeGrafter"/>
</dbReference>
<dbReference type="InterPro" id="IPR035723">
    <property type="entry name" value="PLCgamma2_SH3"/>
</dbReference>
<dbReference type="PRINTS" id="PR00452">
    <property type="entry name" value="SH3DOMAIN"/>
</dbReference>
<dbReference type="SUPFAM" id="SSF49562">
    <property type="entry name" value="C2 domain (Calcium/lipid-binding domain, CaLB)"/>
    <property type="match status" value="1"/>
</dbReference>
<evidence type="ECO:0000256" key="9">
    <source>
        <dbReference type="ARBA" id="ARBA00023098"/>
    </source>
</evidence>
<evidence type="ECO:0000256" key="1">
    <source>
        <dbReference type="ARBA" id="ARBA00001913"/>
    </source>
</evidence>
<dbReference type="GO" id="GO:0051209">
    <property type="term" value="P:release of sequestered calcium ion into cytosol"/>
    <property type="evidence" value="ECO:0007669"/>
    <property type="project" value="TreeGrafter"/>
</dbReference>
<feature type="domain" description="PI-PLC Y-box" evidence="17">
    <location>
        <begin position="834"/>
        <end position="948"/>
    </location>
</feature>
<dbReference type="PANTHER" id="PTHR10336:SF25">
    <property type="entry name" value="1-PHOSPHATIDYLINOSITOL 4,5-BISPHOSPHATE PHOSPHODIESTERASE GAMMA-2"/>
    <property type="match status" value="1"/>
</dbReference>
<name>A0A6A1QDM6_BALPH</name>
<proteinExistence type="predicted"/>
<keyword evidence="7 13" id="KW-0442">Lipid degradation</keyword>
<dbReference type="Gene3D" id="2.30.30.40">
    <property type="entry name" value="SH3 Domains"/>
    <property type="match status" value="1"/>
</dbReference>
<sequence length="1168" mass="136037">MSTAVNVDALPEYEKSQIKRALELGTVMTVFSFRKSTPERRTVQVIMETQQVAWSKTADKIEGFREYLLTFLPRPVVTAVVAGLIPSESESGAALSGSLNGFRAVDIMEIKEIRPGKNSKDFERAKAVRQKEECCFTILYGTQFVLSTLSLAADSKEDATKWLSGLKILHQEVMSASTPTIIESWLRKQIYSVDQTRRNSISLRELKTILPLVNFKVSSAKFLKDKFVILDEFKKDSSVFILGNTDRPDASAVHLHDFQRFLLHEQQELWAQDLNKVRERMTKFIDDTMRETAEPFLFVDEFLTYLFSRENSIWDEKYDVVDMQDMNNPLSHYWISSSHNTKSKPRFRQVKSEDKTHDKSLFKKETFRFFWTAGPLIRRPKSSCKRIVDCWDGPDGKPIIYHGWTRTTKIKFDDVLQAIKDHAFVTSRETGFVRFSPQHKKLGPRGDVDVNMEDKKDEHKQQGELYMWDSIDQKWTRHYCAIADAKLSFSDDIEQTVEDEQPRDIAPTELHFGEKWFHKKVEKRTSAEKLLQEYCAETGGKDGTFLVRESETYPNDYTLSFWRSGRVQHCRIRSTVEGGTLKYYLTDNLMFTSIYALIQHYSETHLRCAEFELRLTDPVPNPSPHESKPWYYDGLSRGEAEDMLMRVPRDGAFLIRKREGTDSYAITFSLVELVSYYEKHALYRKMKLRYPVTPELLERYNMRTVKALYDYKAKQSDELSFCRGALIHNVSKEPGGWWKGDYGTKIQQYFPSNYVEDISTADGEELEKQGKNQKPFVFILEPKKQGDPPVEFATDKVEELFEWFQSIREITWKIDTKENNMKYWEKNQSIAIELSDLVVYCKPTSKTKDNLENPDFREIRSFVETKADSVVRQKPNDLLKYNQKGLTRVYPKGQRVDSSNYDPFRLWLCGSQMVALNFQTPDKYLQMNHALFSLNGRTGYVLQPESMRAEKYDPMPPESQRKILMTLTVKVLGARHLPKPGRSIACPFVEVEICGAEYDNNKFKTTVVNDNGLSPVWAPTQEKVTFEIYDPNLAFLRFVVYEEDMFSDPNFLAHATFPIKGIKSGFRSVPLKNGYSEDIELACLLVFCEMRPVLESEEELYSSCRQLRRRQEELNNQLFLYDTHQNLRSANRDALVREFNVNENQLQLYQEKCNRSYLQLELKHLHLP</sequence>
<dbReference type="InterPro" id="IPR035892">
    <property type="entry name" value="C2_domain_sf"/>
</dbReference>
<dbReference type="InterPro" id="IPR001711">
    <property type="entry name" value="PLipase_C_Pinositol-sp_Y"/>
</dbReference>
<dbReference type="Pfam" id="PF00168">
    <property type="entry name" value="C2"/>
    <property type="match status" value="1"/>
</dbReference>
<dbReference type="GO" id="GO:0032587">
    <property type="term" value="C:ruffle membrane"/>
    <property type="evidence" value="ECO:0007669"/>
    <property type="project" value="TreeGrafter"/>
</dbReference>
<evidence type="ECO:0000256" key="12">
    <source>
        <dbReference type="PROSITE-ProRule" id="PRU00192"/>
    </source>
</evidence>
<dbReference type="PROSITE" id="PS50002">
    <property type="entry name" value="SH3"/>
    <property type="match status" value="1"/>
</dbReference>
<dbReference type="FunFam" id="3.20.20.190:FF:000016">
    <property type="entry name" value="1-phosphatidylinositol 4,5-bisphosphate phosphodiesterase gamma"/>
    <property type="match status" value="1"/>
</dbReference>
<dbReference type="Gene3D" id="2.60.40.150">
    <property type="entry name" value="C2 domain"/>
    <property type="match status" value="1"/>
</dbReference>
<evidence type="ECO:0000256" key="4">
    <source>
        <dbReference type="ARBA" id="ARBA00022737"/>
    </source>
</evidence>
<dbReference type="SMART" id="SM00326">
    <property type="entry name" value="SH3"/>
    <property type="match status" value="1"/>
</dbReference>
<evidence type="ECO:0000313" key="18">
    <source>
        <dbReference type="EMBL" id="KAB0406238.1"/>
    </source>
</evidence>
<dbReference type="EMBL" id="SGJD01000213">
    <property type="protein sequence ID" value="KAB0406238.1"/>
    <property type="molecule type" value="Genomic_DNA"/>
</dbReference>
<dbReference type="GO" id="GO:0016042">
    <property type="term" value="P:lipid catabolic process"/>
    <property type="evidence" value="ECO:0007669"/>
    <property type="project" value="UniProtKB-KW"/>
</dbReference>
<dbReference type="InterPro" id="IPR035024">
    <property type="entry name" value="PLC-gamma_N-SH2"/>
</dbReference>
<dbReference type="OrthoDB" id="269822at2759"/>
<dbReference type="FunFam" id="3.30.505.10:FF:000011">
    <property type="entry name" value="1-phosphatidylinositol 4,5-bisphosphate phosphodiesterase gamma"/>
    <property type="match status" value="1"/>
</dbReference>
<evidence type="ECO:0000256" key="7">
    <source>
        <dbReference type="ARBA" id="ARBA00022963"/>
    </source>
</evidence>
<keyword evidence="4" id="KW-0677">Repeat</keyword>
<dbReference type="CDD" id="cd00275">
    <property type="entry name" value="C2_PLC_like"/>
    <property type="match status" value="1"/>
</dbReference>
<dbReference type="PROSITE" id="PS50008">
    <property type="entry name" value="PIPLC_Y_DOMAIN"/>
    <property type="match status" value="1"/>
</dbReference>